<evidence type="ECO:0000256" key="1">
    <source>
        <dbReference type="ARBA" id="ARBA00004141"/>
    </source>
</evidence>
<keyword evidence="3 5" id="KW-1133">Transmembrane helix</keyword>
<dbReference type="InterPro" id="IPR024371">
    <property type="entry name" value="AcetylCoA_trans_1-like"/>
</dbReference>
<feature type="transmembrane region" description="Helical" evidence="5">
    <location>
        <begin position="239"/>
        <end position="262"/>
    </location>
</feature>
<accession>J4DPU7</accession>
<comment type="subcellular location">
    <subcellularLocation>
        <location evidence="1">Membrane</location>
        <topology evidence="1">Multi-pass membrane protein</topology>
    </subcellularLocation>
</comment>
<dbReference type="AlphaFoldDB" id="J4DPU7"/>
<feature type="transmembrane region" description="Helical" evidence="5">
    <location>
        <begin position="392"/>
        <end position="413"/>
    </location>
</feature>
<evidence type="ECO:0000256" key="2">
    <source>
        <dbReference type="ARBA" id="ARBA00022692"/>
    </source>
</evidence>
<dbReference type="InterPro" id="IPR036259">
    <property type="entry name" value="MFS_trans_sf"/>
</dbReference>
<feature type="transmembrane region" description="Helical" evidence="5">
    <location>
        <begin position="420"/>
        <end position="439"/>
    </location>
</feature>
<feature type="transmembrane region" description="Helical" evidence="5">
    <location>
        <begin position="141"/>
        <end position="159"/>
    </location>
</feature>
<keyword evidence="2 5" id="KW-0812">Transmembrane</keyword>
<dbReference type="GO" id="GO:0035348">
    <property type="term" value="P:acetyl-CoA transmembrane transport"/>
    <property type="evidence" value="ECO:0007669"/>
    <property type="project" value="InterPro"/>
</dbReference>
<gene>
    <name evidence="6" type="ORF">TOT_030000587</name>
</gene>
<evidence type="ECO:0000313" key="7">
    <source>
        <dbReference type="Proteomes" id="UP000003786"/>
    </source>
</evidence>
<dbReference type="VEuPathDB" id="PiroplasmaDB:TOT_030000587"/>
<protein>
    <submittedName>
        <fullName evidence="6">Uncharacterized protein</fullName>
    </submittedName>
</protein>
<dbReference type="GeneID" id="20715754"/>
<dbReference type="Proteomes" id="UP000003786">
    <property type="component" value="Chromosome 3"/>
</dbReference>
<feature type="transmembrane region" description="Helical" evidence="5">
    <location>
        <begin position="97"/>
        <end position="114"/>
    </location>
</feature>
<dbReference type="EMBL" id="AP011948">
    <property type="protein sequence ID" value="BAM41324.1"/>
    <property type="molecule type" value="Genomic_DNA"/>
</dbReference>
<dbReference type="STRING" id="869250.J4DPU7"/>
<dbReference type="PANTHER" id="PTHR12778:SF9">
    <property type="entry name" value="ACETYL-COENZYME A TRANSPORTER 1"/>
    <property type="match status" value="1"/>
</dbReference>
<reference evidence="6 7" key="1">
    <citation type="journal article" date="2012" name="MBio">
        <title>Comparative genome analysis of three eukaryotic parasites with differing abilities to transform leukocytes reveals key mediators of Theileria-induced leukocyte transformation.</title>
        <authorList>
            <person name="Hayashida K."/>
            <person name="Hara Y."/>
            <person name="Abe T."/>
            <person name="Yamasaki C."/>
            <person name="Toyoda A."/>
            <person name="Kosuge T."/>
            <person name="Suzuki Y."/>
            <person name="Sato Y."/>
            <person name="Kawashima S."/>
            <person name="Katayama T."/>
            <person name="Wakaguri H."/>
            <person name="Inoue N."/>
            <person name="Homma K."/>
            <person name="Tada-Umezaki M."/>
            <person name="Yagi Y."/>
            <person name="Fujii Y."/>
            <person name="Habara T."/>
            <person name="Kanehisa M."/>
            <person name="Watanabe H."/>
            <person name="Ito K."/>
            <person name="Gojobori T."/>
            <person name="Sugawara H."/>
            <person name="Imanishi T."/>
            <person name="Weir W."/>
            <person name="Gardner M."/>
            <person name="Pain A."/>
            <person name="Shiels B."/>
            <person name="Hattori M."/>
            <person name="Nene V."/>
            <person name="Sugimoto C."/>
        </authorList>
    </citation>
    <scope>NUCLEOTIDE SEQUENCE [LARGE SCALE GENOMIC DNA]</scope>
    <source>
        <strain evidence="6 7">Shintoku</strain>
    </source>
</reference>
<dbReference type="PANTHER" id="PTHR12778">
    <property type="entry name" value="SOLUTE CARRIER FAMILY 33 ACETYL-COA TRANSPORTER -RELATED"/>
    <property type="match status" value="1"/>
</dbReference>
<feature type="transmembrane region" description="Helical" evidence="5">
    <location>
        <begin position="507"/>
        <end position="523"/>
    </location>
</feature>
<evidence type="ECO:0000256" key="3">
    <source>
        <dbReference type="ARBA" id="ARBA00022989"/>
    </source>
</evidence>
<dbReference type="InterPro" id="IPR004752">
    <property type="entry name" value="AmpG_permease/AT-1"/>
</dbReference>
<feature type="transmembrane region" description="Helical" evidence="5">
    <location>
        <begin position="356"/>
        <end position="380"/>
    </location>
</feature>
<evidence type="ECO:0000256" key="4">
    <source>
        <dbReference type="ARBA" id="ARBA00023136"/>
    </source>
</evidence>
<organism evidence="6 7">
    <name type="scientific">Theileria orientalis strain Shintoku</name>
    <dbReference type="NCBI Taxonomy" id="869250"/>
    <lineage>
        <taxon>Eukaryota</taxon>
        <taxon>Sar</taxon>
        <taxon>Alveolata</taxon>
        <taxon>Apicomplexa</taxon>
        <taxon>Aconoidasida</taxon>
        <taxon>Piroplasmida</taxon>
        <taxon>Theileriidae</taxon>
        <taxon>Theileria</taxon>
    </lineage>
</organism>
<dbReference type="SUPFAM" id="SSF103473">
    <property type="entry name" value="MFS general substrate transporter"/>
    <property type="match status" value="1"/>
</dbReference>
<feature type="transmembrane region" description="Helical" evidence="5">
    <location>
        <begin position="21"/>
        <end position="43"/>
    </location>
</feature>
<dbReference type="OMA" id="RRKSWIM"/>
<evidence type="ECO:0000313" key="6">
    <source>
        <dbReference type="EMBL" id="BAM41324.1"/>
    </source>
</evidence>
<feature type="transmembrane region" description="Helical" evidence="5">
    <location>
        <begin position="180"/>
        <end position="206"/>
    </location>
</feature>
<dbReference type="OrthoDB" id="6415790at2759"/>
<feature type="transmembrane region" description="Helical" evidence="5">
    <location>
        <begin position="63"/>
        <end position="85"/>
    </location>
</feature>
<dbReference type="RefSeq" id="XP_009691625.1">
    <property type="nucleotide sequence ID" value="XM_009693330.1"/>
</dbReference>
<dbReference type="KEGG" id="tot:TOT_030000587"/>
<dbReference type="eggNOG" id="KOG3574">
    <property type="taxonomic scope" value="Eukaryota"/>
</dbReference>
<proteinExistence type="predicted"/>
<sequence length="575" mass="66912">MKRFWLNFKQAFRVRNFVREKWTLADVGNLFFLTILYILQGIPLGLWSTIPVLLNNRTSNFKIGLMTLATLPFSLKLLWAPVMEYYYVEKLGKRKSWVLLSKILSGLLIFYGSFKGRMDRWLFPEHLHIVSPDTSYDHDQIKLLKIFLFFLALSFLVATEDTALDSWAIAMLRPRMRVHAAFVNSLGNSVGFSLPFFLILISSTFFHKFTKHFKYNIEHHTKADCRCHPVYGKIPEDRLVTVSGFMHMFCICILVVSLIIFLKKEKPEPLNRDMFSPDNSFEETSDKPVLEEKTDVESGADTRKYKLFNSYGMMVRVLQLKPVKSLAFILLTKYLFFAPEIVIDLKMMKYGLAQDLYGFLCSFSIVVDVIFPFLIAFYISRFGFTNTQYYGLFVRYISFVGSVVFLVVTKYFFKKEHEEAAHAIYFVALYYILVIRKTIQLNNLATEFGLFNKVSDQSIVTFYVALLKSLSNLGNFYPSFLSLVLVDLFTISKSWSRIAKKIHVDGVYVLSVVAIICGFKFLTKYKPKYRMVNYYSDSEWRVVKQTNIDKGENMLKMRETVTNGQEQAWESGWGH</sequence>
<dbReference type="GO" id="GO:0008521">
    <property type="term" value="F:acetyl-CoA transmembrane transporter activity"/>
    <property type="evidence" value="ECO:0007669"/>
    <property type="project" value="InterPro"/>
</dbReference>
<keyword evidence="7" id="KW-1185">Reference proteome</keyword>
<feature type="transmembrane region" description="Helical" evidence="5">
    <location>
        <begin position="476"/>
        <end position="495"/>
    </location>
</feature>
<name>J4DPU7_THEOR</name>
<evidence type="ECO:0000256" key="5">
    <source>
        <dbReference type="SAM" id="Phobius"/>
    </source>
</evidence>
<keyword evidence="4 5" id="KW-0472">Membrane</keyword>
<dbReference type="Pfam" id="PF13000">
    <property type="entry name" value="Acatn"/>
    <property type="match status" value="1"/>
</dbReference>
<dbReference type="GO" id="GO:0016020">
    <property type="term" value="C:membrane"/>
    <property type="evidence" value="ECO:0007669"/>
    <property type="project" value="UniProtKB-SubCell"/>
</dbReference>